<keyword evidence="1" id="KW-0812">Transmembrane</keyword>
<dbReference type="PANTHER" id="PTHR24177:SF292">
    <property type="entry name" value="ANKYRIN REPEAT FAMILY PROTEIN-RELATED"/>
    <property type="match status" value="1"/>
</dbReference>
<protein>
    <recommendedName>
        <fullName evidence="2">PGG domain-containing protein</fullName>
    </recommendedName>
</protein>
<keyword evidence="1" id="KW-0472">Membrane</keyword>
<evidence type="ECO:0000313" key="3">
    <source>
        <dbReference type="EMBL" id="MBA4668171.1"/>
    </source>
</evidence>
<dbReference type="InterPro" id="IPR026961">
    <property type="entry name" value="PGG_dom"/>
</dbReference>
<feature type="transmembrane region" description="Helical" evidence="1">
    <location>
        <begin position="115"/>
        <end position="140"/>
    </location>
</feature>
<dbReference type="Pfam" id="PF13962">
    <property type="entry name" value="PGG"/>
    <property type="match status" value="1"/>
</dbReference>
<feature type="domain" description="PGG" evidence="2">
    <location>
        <begin position="69"/>
        <end position="181"/>
    </location>
</feature>
<feature type="transmembrane region" description="Helical" evidence="1">
    <location>
        <begin position="189"/>
        <end position="207"/>
    </location>
</feature>
<reference evidence="3" key="1">
    <citation type="journal article" date="2013" name="J. Plant Res.">
        <title>Effect of fungi and light on seed germination of three Opuntia species from semiarid lands of central Mexico.</title>
        <authorList>
            <person name="Delgado-Sanchez P."/>
            <person name="Jimenez-Bremont J.F."/>
            <person name="Guerrero-Gonzalez Mde L."/>
            <person name="Flores J."/>
        </authorList>
    </citation>
    <scope>NUCLEOTIDE SEQUENCE</scope>
    <source>
        <tissue evidence="3">Cladode</tissue>
    </source>
</reference>
<evidence type="ECO:0000259" key="2">
    <source>
        <dbReference type="Pfam" id="PF13962"/>
    </source>
</evidence>
<dbReference type="PANTHER" id="PTHR24177">
    <property type="entry name" value="CASKIN"/>
    <property type="match status" value="1"/>
</dbReference>
<name>A0A7C9AJK5_OPUST</name>
<feature type="transmembrane region" description="Helical" evidence="1">
    <location>
        <begin position="161"/>
        <end position="183"/>
    </location>
</feature>
<evidence type="ECO:0000256" key="1">
    <source>
        <dbReference type="SAM" id="Phobius"/>
    </source>
</evidence>
<feature type="transmembrane region" description="Helical" evidence="1">
    <location>
        <begin position="75"/>
        <end position="95"/>
    </location>
</feature>
<sequence>MLHLASKLAPPHRLNCVSGAALQMQREILWFKAVQEIVRPEYVQAENDDHKTPQALFSEEHEVLRSKGEEWMKKTAESCALVATLIATVVFSAAFQLPGGVTGIGSPVLVKKACFVVFAMSDAVSLFTSTASVLMFLSILTSRYAERDFLKSLPRKLMRGLILLLISIATMIIAFTATFFIIFQEGMRWAPIPIALIACLPVTLFAFQQFPLLVDIYCSVYESDSLFKSSQPKMFQLTSCQSNFPFRRAQVYEATSQGSSHHIPFHPSRRSVSLEHSIAFRNASLHHAIASGPPSGIKCPLSLHRPSASRIVDPNASEQNTPTLHDIEACLEAFP</sequence>
<reference evidence="3" key="2">
    <citation type="submission" date="2020-07" db="EMBL/GenBank/DDBJ databases">
        <authorList>
            <person name="Vera ALvarez R."/>
            <person name="Arias-Moreno D.M."/>
            <person name="Jimenez-Jacinto V."/>
            <person name="Jimenez-Bremont J.F."/>
            <person name="Swaminathan K."/>
            <person name="Moose S.P."/>
            <person name="Guerrero-Gonzalez M.L."/>
            <person name="Marino-Ramirez L."/>
            <person name="Landsman D."/>
            <person name="Rodriguez-Kessler M."/>
            <person name="Delgado-Sanchez P."/>
        </authorList>
    </citation>
    <scope>NUCLEOTIDE SEQUENCE</scope>
    <source>
        <tissue evidence="3">Cladode</tissue>
    </source>
</reference>
<dbReference type="AlphaFoldDB" id="A0A7C9AJK5"/>
<organism evidence="3">
    <name type="scientific">Opuntia streptacantha</name>
    <name type="common">Prickly pear cactus</name>
    <name type="synonym">Opuntia cardona</name>
    <dbReference type="NCBI Taxonomy" id="393608"/>
    <lineage>
        <taxon>Eukaryota</taxon>
        <taxon>Viridiplantae</taxon>
        <taxon>Streptophyta</taxon>
        <taxon>Embryophyta</taxon>
        <taxon>Tracheophyta</taxon>
        <taxon>Spermatophyta</taxon>
        <taxon>Magnoliopsida</taxon>
        <taxon>eudicotyledons</taxon>
        <taxon>Gunneridae</taxon>
        <taxon>Pentapetalae</taxon>
        <taxon>Caryophyllales</taxon>
        <taxon>Cactineae</taxon>
        <taxon>Cactaceae</taxon>
        <taxon>Opuntioideae</taxon>
        <taxon>Opuntia</taxon>
    </lineage>
</organism>
<accession>A0A7C9AJK5</accession>
<dbReference type="EMBL" id="GISG01238656">
    <property type="protein sequence ID" value="MBA4668171.1"/>
    <property type="molecule type" value="Transcribed_RNA"/>
</dbReference>
<proteinExistence type="predicted"/>
<dbReference type="GO" id="GO:0016020">
    <property type="term" value="C:membrane"/>
    <property type="evidence" value="ECO:0007669"/>
    <property type="project" value="TreeGrafter"/>
</dbReference>
<keyword evidence="1" id="KW-1133">Transmembrane helix</keyword>